<accession>A0ABS8YVB5</accession>
<evidence type="ECO:0000259" key="1">
    <source>
        <dbReference type="Pfam" id="PF04993"/>
    </source>
</evidence>
<comment type="caution">
    <text evidence="2">The sequence shown here is derived from an EMBL/GenBank/DDBJ whole genome shotgun (WGS) entry which is preliminary data.</text>
</comment>
<dbReference type="RefSeq" id="WP_233676426.1">
    <property type="nucleotide sequence ID" value="NZ_JAJUOS010000005.1"/>
</dbReference>
<dbReference type="SUPFAM" id="SSF159894">
    <property type="entry name" value="YgaC/TfoX-N like"/>
    <property type="match status" value="1"/>
</dbReference>
<dbReference type="Pfam" id="PF04993">
    <property type="entry name" value="TfoX_N"/>
    <property type="match status" value="1"/>
</dbReference>
<dbReference type="Proteomes" id="UP001521181">
    <property type="component" value="Unassembled WGS sequence"/>
</dbReference>
<evidence type="ECO:0000313" key="2">
    <source>
        <dbReference type="EMBL" id="MCE5973433.1"/>
    </source>
</evidence>
<evidence type="ECO:0000313" key="3">
    <source>
        <dbReference type="Proteomes" id="UP001521181"/>
    </source>
</evidence>
<feature type="domain" description="TfoX N-terminal" evidence="1">
    <location>
        <begin position="12"/>
        <end position="76"/>
    </location>
</feature>
<dbReference type="Gene3D" id="3.30.1460.30">
    <property type="entry name" value="YgaC/TfoX-N like chaperone"/>
    <property type="match status" value="1"/>
</dbReference>
<dbReference type="InterPro" id="IPR007076">
    <property type="entry name" value="TfoX_N"/>
</dbReference>
<gene>
    <name evidence="2" type="ORF">LZA78_08075</name>
</gene>
<keyword evidence="3" id="KW-1185">Reference proteome</keyword>
<organism evidence="2 3">
    <name type="scientific">Rhodobacter flavimaris</name>
    <dbReference type="NCBI Taxonomy" id="2907145"/>
    <lineage>
        <taxon>Bacteria</taxon>
        <taxon>Pseudomonadati</taxon>
        <taxon>Pseudomonadota</taxon>
        <taxon>Alphaproteobacteria</taxon>
        <taxon>Rhodobacterales</taxon>
        <taxon>Rhodobacter group</taxon>
        <taxon>Rhodobacter</taxon>
    </lineage>
</organism>
<reference evidence="2 3" key="1">
    <citation type="submission" date="2021-12" db="EMBL/GenBank/DDBJ databases">
        <title>Sinirhodobacter sp. WL0062 is a bacterium isolated from seawater.</title>
        <authorList>
            <person name="Wang L."/>
            <person name="He W."/>
            <person name="Zhang D.-F."/>
        </authorList>
    </citation>
    <scope>NUCLEOTIDE SEQUENCE [LARGE SCALE GENOMIC DNA]</scope>
    <source>
        <strain evidence="2 3">WL0062</strain>
    </source>
</reference>
<proteinExistence type="predicted"/>
<sequence>MATSPETAEFLLEQLGDRVRLRPMFGEYAVYAGGKTVALLCDDALFVRQIPEASAYLGDPVEGFPYPGAKPWWRIEADE</sequence>
<name>A0ABS8YVB5_9RHOB</name>
<protein>
    <submittedName>
        <fullName evidence="2">TfoX/Sxy family protein</fullName>
    </submittedName>
</protein>
<dbReference type="EMBL" id="JAJUOS010000005">
    <property type="protein sequence ID" value="MCE5973433.1"/>
    <property type="molecule type" value="Genomic_DNA"/>
</dbReference>